<keyword evidence="2" id="KW-1185">Reference proteome</keyword>
<name>A0A3B5LUG7_9TELE</name>
<organism evidence="1 2">
    <name type="scientific">Xiphophorus couchianus</name>
    <name type="common">Monterrey platyfish</name>
    <dbReference type="NCBI Taxonomy" id="32473"/>
    <lineage>
        <taxon>Eukaryota</taxon>
        <taxon>Metazoa</taxon>
        <taxon>Chordata</taxon>
        <taxon>Craniata</taxon>
        <taxon>Vertebrata</taxon>
        <taxon>Euteleostomi</taxon>
        <taxon>Actinopterygii</taxon>
        <taxon>Neopterygii</taxon>
        <taxon>Teleostei</taxon>
        <taxon>Neoteleostei</taxon>
        <taxon>Acanthomorphata</taxon>
        <taxon>Ovalentaria</taxon>
        <taxon>Atherinomorphae</taxon>
        <taxon>Cyprinodontiformes</taxon>
        <taxon>Poeciliidae</taxon>
        <taxon>Poeciliinae</taxon>
        <taxon>Xiphophorus</taxon>
    </lineage>
</organism>
<accession>A0A3B5LUG7</accession>
<dbReference type="InterPro" id="IPR036388">
    <property type="entry name" value="WH-like_DNA-bd_sf"/>
</dbReference>
<sequence length="72" mass="8072">FRNKMLPLIVAAVESGEGFLEVSKKFETSSSTVRNIICKLKTFKTIPIMPNRIVPCNMTMAQNITVNPQRTS</sequence>
<protein>
    <recommendedName>
        <fullName evidence="3">HTH psq-type domain-containing protein</fullName>
    </recommendedName>
</protein>
<evidence type="ECO:0008006" key="3">
    <source>
        <dbReference type="Google" id="ProtNLM"/>
    </source>
</evidence>
<dbReference type="Ensembl" id="ENSXCOT00000014680.1">
    <property type="protein sequence ID" value="ENSXCOP00000014495.1"/>
    <property type="gene ID" value="ENSXCOG00000010994.1"/>
</dbReference>
<dbReference type="Proteomes" id="UP000261380">
    <property type="component" value="Unplaced"/>
</dbReference>
<evidence type="ECO:0000313" key="2">
    <source>
        <dbReference type="Proteomes" id="UP000261380"/>
    </source>
</evidence>
<reference evidence="1" key="1">
    <citation type="submission" date="2025-08" db="UniProtKB">
        <authorList>
            <consortium name="Ensembl"/>
        </authorList>
    </citation>
    <scope>IDENTIFICATION</scope>
</reference>
<evidence type="ECO:0000313" key="1">
    <source>
        <dbReference type="Ensembl" id="ENSXCOP00000014495.1"/>
    </source>
</evidence>
<dbReference type="Gene3D" id="1.10.10.10">
    <property type="entry name" value="Winged helix-like DNA-binding domain superfamily/Winged helix DNA-binding domain"/>
    <property type="match status" value="1"/>
</dbReference>
<reference evidence="1" key="2">
    <citation type="submission" date="2025-09" db="UniProtKB">
        <authorList>
            <consortium name="Ensembl"/>
        </authorList>
    </citation>
    <scope>IDENTIFICATION</scope>
</reference>
<proteinExistence type="predicted"/>
<dbReference type="AlphaFoldDB" id="A0A3B5LUG7"/>